<keyword evidence="3" id="KW-1185">Reference proteome</keyword>
<feature type="compositionally biased region" description="Basic and acidic residues" evidence="1">
    <location>
        <begin position="261"/>
        <end position="271"/>
    </location>
</feature>
<evidence type="ECO:0000313" key="2">
    <source>
        <dbReference type="EMBL" id="KAL0960054.1"/>
    </source>
</evidence>
<name>A0ABR3JWR3_9AGAR</name>
<gene>
    <name evidence="2" type="ORF">HGRIS_011702</name>
</gene>
<reference evidence="3" key="1">
    <citation type="submission" date="2024-06" db="EMBL/GenBank/DDBJ databases">
        <title>Multi-omics analyses provide insights into the biosynthesis of the anticancer antibiotic pleurotin in Hohenbuehelia grisea.</title>
        <authorList>
            <person name="Weaver J.A."/>
            <person name="Alberti F."/>
        </authorList>
    </citation>
    <scope>NUCLEOTIDE SEQUENCE [LARGE SCALE GENOMIC DNA]</scope>
    <source>
        <strain evidence="3">T-177</strain>
    </source>
</reference>
<sequence length="281" mass="30877">MDKHFDKKMAGAILAKEYALCREDPKMQYQQLSELTKSSDTMKSLNIVETANPRCWRIVTDHDAVDGEEAAFRVQGVIVAKALPPIKHKIRSSSNAVQFLKQGLTIGGLGNEDFAKAIHNATELFAELERAGGRAKVTPSDGLVAEGPEPSMCISNRLFTPRKENPNGIAVVMDSEIDPDGNLQSMAGEEFFYGEENAVDYMERKGGTDKKLTKTSPARFQIGDVVDVQLTINMIPIRQDESKMFIILRGLALLDGTCAKDEGASRSKDRQAVGIEETQNV</sequence>
<protein>
    <submittedName>
        <fullName evidence="2">Uncharacterized protein</fullName>
    </submittedName>
</protein>
<organism evidence="2 3">
    <name type="scientific">Hohenbuehelia grisea</name>
    <dbReference type="NCBI Taxonomy" id="104357"/>
    <lineage>
        <taxon>Eukaryota</taxon>
        <taxon>Fungi</taxon>
        <taxon>Dikarya</taxon>
        <taxon>Basidiomycota</taxon>
        <taxon>Agaricomycotina</taxon>
        <taxon>Agaricomycetes</taxon>
        <taxon>Agaricomycetidae</taxon>
        <taxon>Agaricales</taxon>
        <taxon>Pleurotineae</taxon>
        <taxon>Pleurotaceae</taxon>
        <taxon>Hohenbuehelia</taxon>
    </lineage>
</organism>
<evidence type="ECO:0000256" key="1">
    <source>
        <dbReference type="SAM" id="MobiDB-lite"/>
    </source>
</evidence>
<dbReference type="Proteomes" id="UP001556367">
    <property type="component" value="Unassembled WGS sequence"/>
</dbReference>
<evidence type="ECO:0000313" key="3">
    <source>
        <dbReference type="Proteomes" id="UP001556367"/>
    </source>
</evidence>
<dbReference type="EMBL" id="JASNQZ010000002">
    <property type="protein sequence ID" value="KAL0960054.1"/>
    <property type="molecule type" value="Genomic_DNA"/>
</dbReference>
<feature type="region of interest" description="Disordered" evidence="1">
    <location>
        <begin position="261"/>
        <end position="281"/>
    </location>
</feature>
<accession>A0ABR3JWR3</accession>
<comment type="caution">
    <text evidence="2">The sequence shown here is derived from an EMBL/GenBank/DDBJ whole genome shotgun (WGS) entry which is preliminary data.</text>
</comment>
<proteinExistence type="predicted"/>